<evidence type="ECO:0000259" key="1">
    <source>
        <dbReference type="Pfam" id="PF00646"/>
    </source>
</evidence>
<dbReference type="InterPro" id="IPR001810">
    <property type="entry name" value="F-box_dom"/>
</dbReference>
<dbReference type="InterPro" id="IPR036047">
    <property type="entry name" value="F-box-like_dom_sf"/>
</dbReference>
<dbReference type="InterPro" id="IPR005174">
    <property type="entry name" value="KIB1-4_b-propeller"/>
</dbReference>
<keyword evidence="4" id="KW-1185">Reference proteome</keyword>
<protein>
    <recommendedName>
        <fullName evidence="5">F-box domain-containing protein</fullName>
    </recommendedName>
</protein>
<dbReference type="EMBL" id="AYRZ02000002">
    <property type="protein sequence ID" value="PHT90050.1"/>
    <property type="molecule type" value="Genomic_DNA"/>
</dbReference>
<dbReference type="STRING" id="4072.A0A1U8FG57"/>
<evidence type="ECO:0000313" key="3">
    <source>
        <dbReference type="EMBL" id="PHT90050.1"/>
    </source>
</evidence>
<evidence type="ECO:0000259" key="2">
    <source>
        <dbReference type="Pfam" id="PF03478"/>
    </source>
</evidence>
<dbReference type="Proteomes" id="UP000222542">
    <property type="component" value="Unassembled WGS sequence"/>
</dbReference>
<dbReference type="PANTHER" id="PTHR44259">
    <property type="entry name" value="OS07G0183000 PROTEIN-RELATED"/>
    <property type="match status" value="1"/>
</dbReference>
<dbReference type="SUPFAM" id="SSF81383">
    <property type="entry name" value="F-box domain"/>
    <property type="match status" value="1"/>
</dbReference>
<name>A0A1U8FG57_CAPAN</name>
<proteinExistence type="predicted"/>
<comment type="caution">
    <text evidence="3">The sequence shown here is derived from an EMBL/GenBank/DDBJ whole genome shotgun (WGS) entry which is preliminary data.</text>
</comment>
<dbReference type="Gene3D" id="1.20.1280.50">
    <property type="match status" value="1"/>
</dbReference>
<dbReference type="Pfam" id="PF03478">
    <property type="entry name" value="Beta-prop_KIB1-4"/>
    <property type="match status" value="1"/>
</dbReference>
<organism evidence="3 4">
    <name type="scientific">Capsicum annuum</name>
    <name type="common">Capsicum pepper</name>
    <dbReference type="NCBI Taxonomy" id="4072"/>
    <lineage>
        <taxon>Eukaryota</taxon>
        <taxon>Viridiplantae</taxon>
        <taxon>Streptophyta</taxon>
        <taxon>Embryophyta</taxon>
        <taxon>Tracheophyta</taxon>
        <taxon>Spermatophyta</taxon>
        <taxon>Magnoliopsida</taxon>
        <taxon>eudicotyledons</taxon>
        <taxon>Gunneridae</taxon>
        <taxon>Pentapetalae</taxon>
        <taxon>asterids</taxon>
        <taxon>lamiids</taxon>
        <taxon>Solanales</taxon>
        <taxon>Solanaceae</taxon>
        <taxon>Solanoideae</taxon>
        <taxon>Capsiceae</taxon>
        <taxon>Capsicum</taxon>
    </lineage>
</organism>
<dbReference type="InterPro" id="IPR050942">
    <property type="entry name" value="F-box_BR-signaling"/>
</dbReference>
<feature type="domain" description="KIB1-4 beta-propeller" evidence="2">
    <location>
        <begin position="115"/>
        <end position="313"/>
    </location>
</feature>
<reference evidence="3 4" key="2">
    <citation type="journal article" date="2017" name="Genome Biol.">
        <title>New reference genome sequences of hot pepper reveal the massive evolution of plant disease-resistance genes by retroduplication.</title>
        <authorList>
            <person name="Kim S."/>
            <person name="Park J."/>
            <person name="Yeom S.I."/>
            <person name="Kim Y.M."/>
            <person name="Seo E."/>
            <person name="Kim K.T."/>
            <person name="Kim M.S."/>
            <person name="Lee J.M."/>
            <person name="Cheong K."/>
            <person name="Shin H.S."/>
            <person name="Kim S.B."/>
            <person name="Han K."/>
            <person name="Lee J."/>
            <person name="Park M."/>
            <person name="Lee H.A."/>
            <person name="Lee H.Y."/>
            <person name="Lee Y."/>
            <person name="Oh S."/>
            <person name="Lee J.H."/>
            <person name="Choi E."/>
            <person name="Choi E."/>
            <person name="Lee S.E."/>
            <person name="Jeon J."/>
            <person name="Kim H."/>
            <person name="Choi G."/>
            <person name="Song H."/>
            <person name="Lee J."/>
            <person name="Lee S.C."/>
            <person name="Kwon J.K."/>
            <person name="Lee H.Y."/>
            <person name="Koo N."/>
            <person name="Hong Y."/>
            <person name="Kim R.W."/>
            <person name="Kang W.H."/>
            <person name="Huh J.H."/>
            <person name="Kang B.C."/>
            <person name="Yang T.J."/>
            <person name="Lee Y.H."/>
            <person name="Bennetzen J.L."/>
            <person name="Choi D."/>
        </authorList>
    </citation>
    <scope>NUCLEOTIDE SEQUENCE [LARGE SCALE GENOMIC DNA]</scope>
    <source>
        <strain evidence="4">cv. CM334</strain>
    </source>
</reference>
<dbReference type="OMA" id="VRFACVC"/>
<accession>A0A1U8FG57</accession>
<dbReference type="PANTHER" id="PTHR44259:SF95">
    <property type="entry name" value="F-BOX DOMAIN-CONTAINING PROTEIN"/>
    <property type="match status" value="1"/>
</dbReference>
<dbReference type="Gramene" id="PHT90050">
    <property type="protein sequence ID" value="PHT90050"/>
    <property type="gene ID" value="T459_05163"/>
</dbReference>
<reference evidence="3 4" key="1">
    <citation type="journal article" date="2014" name="Nat. Genet.">
        <title>Genome sequence of the hot pepper provides insights into the evolution of pungency in Capsicum species.</title>
        <authorList>
            <person name="Kim S."/>
            <person name="Park M."/>
            <person name="Yeom S.I."/>
            <person name="Kim Y.M."/>
            <person name="Lee J.M."/>
            <person name="Lee H.A."/>
            <person name="Seo E."/>
            <person name="Choi J."/>
            <person name="Cheong K."/>
            <person name="Kim K.T."/>
            <person name="Jung K."/>
            <person name="Lee G.W."/>
            <person name="Oh S.K."/>
            <person name="Bae C."/>
            <person name="Kim S.B."/>
            <person name="Lee H.Y."/>
            <person name="Kim S.Y."/>
            <person name="Kim M.S."/>
            <person name="Kang B.C."/>
            <person name="Jo Y.D."/>
            <person name="Yang H.B."/>
            <person name="Jeong H.J."/>
            <person name="Kang W.H."/>
            <person name="Kwon J.K."/>
            <person name="Shin C."/>
            <person name="Lim J.Y."/>
            <person name="Park J.H."/>
            <person name="Huh J.H."/>
            <person name="Kim J.S."/>
            <person name="Kim B.D."/>
            <person name="Cohen O."/>
            <person name="Paran I."/>
            <person name="Suh M.C."/>
            <person name="Lee S.B."/>
            <person name="Kim Y.K."/>
            <person name="Shin Y."/>
            <person name="Noh S.J."/>
            <person name="Park J."/>
            <person name="Seo Y.S."/>
            <person name="Kwon S.Y."/>
            <person name="Kim H.A."/>
            <person name="Park J.M."/>
            <person name="Kim H.J."/>
            <person name="Choi S.B."/>
            <person name="Bosland P.W."/>
            <person name="Reeves G."/>
            <person name="Jo S.H."/>
            <person name="Lee B.W."/>
            <person name="Cho H.T."/>
            <person name="Choi H.S."/>
            <person name="Lee M.S."/>
            <person name="Yu Y."/>
            <person name="Do Choi Y."/>
            <person name="Park B.S."/>
            <person name="van Deynze A."/>
            <person name="Ashrafi H."/>
            <person name="Hill T."/>
            <person name="Kim W.T."/>
            <person name="Pai H.S."/>
            <person name="Ahn H.K."/>
            <person name="Yeam I."/>
            <person name="Giovannoni J.J."/>
            <person name="Rose J.K."/>
            <person name="Sorensen I."/>
            <person name="Lee S.J."/>
            <person name="Kim R.W."/>
            <person name="Choi I.Y."/>
            <person name="Choi B.S."/>
            <person name="Lim J.S."/>
            <person name="Lee Y.H."/>
            <person name="Choi D."/>
        </authorList>
    </citation>
    <scope>NUCLEOTIDE SEQUENCE [LARGE SCALE GENOMIC DNA]</scope>
    <source>
        <strain evidence="4">cv. CM334</strain>
    </source>
</reference>
<dbReference type="AlphaFoldDB" id="A0A1U8FG57"/>
<gene>
    <name evidence="3" type="ORF">T459_05163</name>
</gene>
<dbReference type="Pfam" id="PF00646">
    <property type="entry name" value="F-box"/>
    <property type="match status" value="1"/>
</dbReference>
<sequence length="329" mass="38380">MAVAGWSELPQDLLRLIANCLDTYTDEVRFACVCTSWRSILSTIRRSQPWCLLSPEETNEKYDKYNCLYEKYEKFYCLYEKKFHYLKVSNRCQGSSHENELEPFEDGCIGTAFYVHRGFLEKVVLSSSPSKANCMVAAICGRKCNYLAYCKLGDESWTCIVKGMMGYDDAIFDHEKTLLYAVTFTNHVHVFDLFSSPKLIDTIEQPLSQIEGNLLNCYLIKTSMWLFQVQRHPSLRCEWEGQTYDFHRTSFFNLYRFEPSSRNVLFLGQNSSISIASSCLHGYKGNHIYFIDHLFVFYMVRVRGERYDIGVYNLDSTSLQSLQRSDIKR</sequence>
<evidence type="ECO:0000313" key="4">
    <source>
        <dbReference type="Proteomes" id="UP000222542"/>
    </source>
</evidence>
<evidence type="ECO:0008006" key="5">
    <source>
        <dbReference type="Google" id="ProtNLM"/>
    </source>
</evidence>
<feature type="domain" description="F-box" evidence="1">
    <location>
        <begin position="6"/>
        <end position="43"/>
    </location>
</feature>